<sequence length="144" mass="16651">MVFDKDNKQLTKNSEERLVHFMYETYAQIRTDQMFDIIVEFPESECALEDLKECLQKCNGYRMKVIKSLKDSFEVRLLHPGVATNDILTAYIQAIKSLRILDSSGVILQLVCDPVKKYLKSREDTVRCIITALTDENSELIPEL</sequence>
<dbReference type="Proteomes" id="UP000288716">
    <property type="component" value="Unassembled WGS sequence"/>
</dbReference>
<dbReference type="InterPro" id="IPR044554">
    <property type="entry name" value="ANAPC2"/>
</dbReference>
<comment type="caution">
    <text evidence="2">The sequence shown here is derived from an EMBL/GenBank/DDBJ whole genome shotgun (WGS) entry which is preliminary data.</text>
</comment>
<evidence type="ECO:0000259" key="1">
    <source>
        <dbReference type="Pfam" id="PF25773"/>
    </source>
</evidence>
<dbReference type="STRING" id="299467.A0A443Q974"/>
<reference evidence="2 3" key="1">
    <citation type="journal article" date="2018" name="Gigascience">
        <title>Genomes of trombidid mites reveal novel predicted allergens and laterally-transferred genes associated with secondary metabolism.</title>
        <authorList>
            <person name="Dong X."/>
            <person name="Chaisiri K."/>
            <person name="Xia D."/>
            <person name="Armstrong S.D."/>
            <person name="Fang Y."/>
            <person name="Donnelly M.J."/>
            <person name="Kadowaki T."/>
            <person name="McGarry J.W."/>
            <person name="Darby A.C."/>
            <person name="Makepeace B.L."/>
        </authorList>
    </citation>
    <scope>NUCLEOTIDE SEQUENCE [LARGE SCALE GENOMIC DNA]</scope>
    <source>
        <strain evidence="2">UoL-UT</strain>
    </source>
</reference>
<proteinExistence type="predicted"/>
<dbReference type="InterPro" id="IPR057975">
    <property type="entry name" value="TPR_ANAPC2"/>
</dbReference>
<dbReference type="GO" id="GO:0070979">
    <property type="term" value="P:protein K11-linked ubiquitination"/>
    <property type="evidence" value="ECO:0007669"/>
    <property type="project" value="TreeGrafter"/>
</dbReference>
<dbReference type="Pfam" id="PF25773">
    <property type="entry name" value="TPR_ANAPC2"/>
    <property type="match status" value="1"/>
</dbReference>
<dbReference type="OrthoDB" id="5581181at2759"/>
<evidence type="ECO:0000313" key="3">
    <source>
        <dbReference type="Proteomes" id="UP000288716"/>
    </source>
</evidence>
<gene>
    <name evidence="2" type="ORF">B4U80_07444</name>
</gene>
<dbReference type="EMBL" id="NCKV01063066">
    <property type="protein sequence ID" value="RWR99581.1"/>
    <property type="molecule type" value="Genomic_DNA"/>
</dbReference>
<dbReference type="PANTHER" id="PTHR45957">
    <property type="entry name" value="ANAPHASE-PROMOTING COMPLEX SUBUNIT 2"/>
    <property type="match status" value="1"/>
</dbReference>
<dbReference type="PANTHER" id="PTHR45957:SF1">
    <property type="entry name" value="ANAPHASE-PROMOTING COMPLEX SUBUNIT 2"/>
    <property type="match status" value="1"/>
</dbReference>
<dbReference type="GO" id="GO:0007091">
    <property type="term" value="P:metaphase/anaphase transition of mitotic cell cycle"/>
    <property type="evidence" value="ECO:0007669"/>
    <property type="project" value="TreeGrafter"/>
</dbReference>
<feature type="domain" description="Anaphase-promoting complex subunit 2 TPR repeats" evidence="1">
    <location>
        <begin position="13"/>
        <end position="122"/>
    </location>
</feature>
<protein>
    <submittedName>
        <fullName evidence="2">Anaphase-promoting complex subunit 2-like protein</fullName>
    </submittedName>
</protein>
<dbReference type="GO" id="GO:0005680">
    <property type="term" value="C:anaphase-promoting complex"/>
    <property type="evidence" value="ECO:0007669"/>
    <property type="project" value="TreeGrafter"/>
</dbReference>
<keyword evidence="3" id="KW-1185">Reference proteome</keyword>
<accession>A0A443Q974</accession>
<name>A0A443Q974_9ACAR</name>
<evidence type="ECO:0000313" key="2">
    <source>
        <dbReference type="EMBL" id="RWR99581.1"/>
    </source>
</evidence>
<dbReference type="AlphaFoldDB" id="A0A443Q974"/>
<organism evidence="2 3">
    <name type="scientific">Leptotrombidium deliense</name>
    <dbReference type="NCBI Taxonomy" id="299467"/>
    <lineage>
        <taxon>Eukaryota</taxon>
        <taxon>Metazoa</taxon>
        <taxon>Ecdysozoa</taxon>
        <taxon>Arthropoda</taxon>
        <taxon>Chelicerata</taxon>
        <taxon>Arachnida</taxon>
        <taxon>Acari</taxon>
        <taxon>Acariformes</taxon>
        <taxon>Trombidiformes</taxon>
        <taxon>Prostigmata</taxon>
        <taxon>Anystina</taxon>
        <taxon>Parasitengona</taxon>
        <taxon>Trombiculoidea</taxon>
        <taxon>Trombiculidae</taxon>
        <taxon>Leptotrombidium</taxon>
    </lineage>
</organism>
<dbReference type="VEuPathDB" id="VectorBase:LDEU014564"/>
<feature type="non-terminal residue" evidence="2">
    <location>
        <position position="144"/>
    </location>
</feature>